<dbReference type="STRING" id="170623.SAMN04244579_02700"/>
<feature type="domain" description="KilA-N DNA-binding" evidence="1">
    <location>
        <begin position="16"/>
        <end position="95"/>
    </location>
</feature>
<name>A0A1H6V6K1_9GAMM</name>
<feature type="domain" description="Bacteriophage P22 Orf201 C-terminal" evidence="2">
    <location>
        <begin position="121"/>
        <end position="159"/>
    </location>
</feature>
<evidence type="ECO:0000313" key="3">
    <source>
        <dbReference type="EMBL" id="SEI98574.1"/>
    </source>
</evidence>
<dbReference type="InterPro" id="IPR018877">
    <property type="entry name" value="Phage_P22_Orf201_C"/>
</dbReference>
<gene>
    <name evidence="3" type="ORF">SAMN04244579_02700</name>
</gene>
<evidence type="ECO:0000259" key="1">
    <source>
        <dbReference type="Pfam" id="PF10543"/>
    </source>
</evidence>
<evidence type="ECO:0000259" key="2">
    <source>
        <dbReference type="Pfam" id="PF10549"/>
    </source>
</evidence>
<dbReference type="AlphaFoldDB" id="A0A1H6V6K1"/>
<dbReference type="RefSeq" id="WP_090900189.1">
    <property type="nucleotide sequence ID" value="NZ_FNYO01000030.1"/>
</dbReference>
<reference evidence="3 4" key="1">
    <citation type="submission" date="2016-10" db="EMBL/GenBank/DDBJ databases">
        <authorList>
            <person name="de Groot N.N."/>
        </authorList>
    </citation>
    <scope>NUCLEOTIDE SEQUENCE [LARGE SCALE GENOMIC DNA]</scope>
    <source>
        <strain evidence="3 4">DSM 1041</strain>
    </source>
</reference>
<dbReference type="Pfam" id="PF10543">
    <property type="entry name" value="ORF6N"/>
    <property type="match status" value="1"/>
</dbReference>
<sequence>MSTQSAIRINEIEVSPVVVRGQRVLTFAMVDKIHGRSEGTAKRNFTENKARLTEGEDYFLVRHSQKDELRTFGIEVPPRGLTVVTESGYLLLVKSFTDDLAWKVQKELVGVYFRAKEARYSAMRHLDEAIAEMEADKAIASKCGMALARWKKIRKEHIKAVETATRRAQLLLGF</sequence>
<dbReference type="Pfam" id="PF10549">
    <property type="entry name" value="ORF11CD3"/>
    <property type="match status" value="1"/>
</dbReference>
<proteinExistence type="predicted"/>
<dbReference type="InterPro" id="IPR018873">
    <property type="entry name" value="KilA-N_DNA-bd_domain"/>
</dbReference>
<evidence type="ECO:0000313" key="4">
    <source>
        <dbReference type="Proteomes" id="UP000199005"/>
    </source>
</evidence>
<dbReference type="Proteomes" id="UP000199005">
    <property type="component" value="Unassembled WGS sequence"/>
</dbReference>
<accession>A0A1H6V6K1</accession>
<organism evidence="3 4">
    <name type="scientific">Azotobacter beijerinckii</name>
    <dbReference type="NCBI Taxonomy" id="170623"/>
    <lineage>
        <taxon>Bacteria</taxon>
        <taxon>Pseudomonadati</taxon>
        <taxon>Pseudomonadota</taxon>
        <taxon>Gammaproteobacteria</taxon>
        <taxon>Pseudomonadales</taxon>
        <taxon>Pseudomonadaceae</taxon>
        <taxon>Azotobacter</taxon>
    </lineage>
</organism>
<protein>
    <submittedName>
        <fullName evidence="3">ORF11CD3 domain-containing protein</fullName>
    </submittedName>
</protein>
<dbReference type="EMBL" id="FNYO01000030">
    <property type="protein sequence ID" value="SEI98574.1"/>
    <property type="molecule type" value="Genomic_DNA"/>
</dbReference>